<dbReference type="OrthoDB" id="10035766at2759"/>
<dbReference type="GO" id="GO:0004888">
    <property type="term" value="F:transmembrane signaling receptor activity"/>
    <property type="evidence" value="ECO:0007669"/>
    <property type="project" value="TreeGrafter"/>
</dbReference>
<sequence>MTLFDQFDLAAARPGGRTGCAELHDVNSLDATSKTSTPPARATPGGWHPVVAEVTRMDLSAEDGQDQRQHRQQEERDLFVGVQPYPLGYQHRPVLVAVQLDEVGSLQQLLGHLQQHPYCPQQLLRSGSVFGHWNEIYGFVEQLTNRFVSPRMRVSYIVFSARAVVILPLTGDRSEINKGLEKLSQIKPAVSEQMKTQTSPSSSIIIVLTDGKLEVFPFEMTLEEADRARGFGARVYCVGVMDFDHKQLAEIADGNEQVFPVLSGFHALKDIVNKILKQTCADVFTIEPSSVCVNESFSVVLRGSGFSGSRRTDNILCTLTVDQKTYDQKPQVVRDGYLLCPAPVLHEVGQSIEVLVSINNGQSYISSPITIYATTCSDGTWVLWLLLALLLLLALVLFWWFWPLCCTVVIRDPPPDRPPPPPPVIEPEEVMSPKHRWPTVDASYYGVRGPGGITRMEVRWGQMGSTEEGSRLEKAKNAVVTMPEGEEEPIMARPPPRAPPVLIPPPQSKWYTPIKGRFDALRALLRRHCHDGVPLEISKSTLLRILLSALDRDDVCTLSSSRDLRLSFSMLFSGPSVSYEARCSSAVKKQDEFRSVLVLVYSVLSWVLSHLLLAAVGGLRPLGGAAERSAVVIEVTGGVHLVLREVRQRGNWSNKSIQLHTKTWQSYPDVCRFFFSYLKDFELVGVDFTPGFPQSGNRTHVHPSCKDRPMKMSKHDCLPELTLYFLYFSASSWHYIC</sequence>
<dbReference type="PANTHER" id="PTHR16059:SF29">
    <property type="entry name" value="ANTHRAX TOXIN RECEPTOR"/>
    <property type="match status" value="1"/>
</dbReference>
<evidence type="ECO:0000313" key="12">
    <source>
        <dbReference type="Proteomes" id="UP000518266"/>
    </source>
</evidence>
<reference evidence="11 12" key="1">
    <citation type="submission" date="2020-03" db="EMBL/GenBank/DDBJ databases">
        <title>Dissostichus mawsoni Genome sequencing and assembly.</title>
        <authorList>
            <person name="Park H."/>
        </authorList>
    </citation>
    <scope>NUCLEOTIDE SEQUENCE [LARGE SCALE GENOMIC DNA]</scope>
    <source>
        <strain evidence="11">DM0001</strain>
        <tissue evidence="11">Muscle</tissue>
    </source>
</reference>
<organism evidence="11 12">
    <name type="scientific">Dissostichus mawsoni</name>
    <name type="common">Antarctic cod</name>
    <dbReference type="NCBI Taxonomy" id="36200"/>
    <lineage>
        <taxon>Eukaryota</taxon>
        <taxon>Metazoa</taxon>
        <taxon>Chordata</taxon>
        <taxon>Craniata</taxon>
        <taxon>Vertebrata</taxon>
        <taxon>Euteleostomi</taxon>
        <taxon>Actinopterygii</taxon>
        <taxon>Neopterygii</taxon>
        <taxon>Teleostei</taxon>
        <taxon>Neoteleostei</taxon>
        <taxon>Acanthomorphata</taxon>
        <taxon>Eupercaria</taxon>
        <taxon>Perciformes</taxon>
        <taxon>Notothenioidei</taxon>
        <taxon>Nototheniidae</taxon>
        <taxon>Dissostichus</taxon>
    </lineage>
</organism>
<feature type="domain" description="VWFA" evidence="10">
    <location>
        <begin position="120"/>
        <end position="280"/>
    </location>
</feature>
<evidence type="ECO:0000256" key="1">
    <source>
        <dbReference type="ARBA" id="ARBA00004479"/>
    </source>
</evidence>
<name>A0A7J5YHK8_DISMA</name>
<evidence type="ECO:0000256" key="8">
    <source>
        <dbReference type="ARBA" id="ARBA00023136"/>
    </source>
</evidence>
<proteinExistence type="inferred from homology"/>
<keyword evidence="8 9" id="KW-0472">Membrane</keyword>
<feature type="transmembrane region" description="Helical" evidence="9">
    <location>
        <begin position="596"/>
        <end position="619"/>
    </location>
</feature>
<protein>
    <recommendedName>
        <fullName evidence="10">VWFA domain-containing protein</fullName>
    </recommendedName>
</protein>
<dbReference type="Gene3D" id="3.40.50.410">
    <property type="entry name" value="von Willebrand factor, type A domain"/>
    <property type="match status" value="1"/>
</dbReference>
<comment type="caution">
    <text evidence="11">The sequence shown here is derived from an EMBL/GenBank/DDBJ whole genome shotgun (WGS) entry which is preliminary data.</text>
</comment>
<evidence type="ECO:0000256" key="6">
    <source>
        <dbReference type="ARBA" id="ARBA00022729"/>
    </source>
</evidence>
<dbReference type="InterPro" id="IPR008400">
    <property type="entry name" value="Anthrax_toxin_rcpt_extracel"/>
</dbReference>
<keyword evidence="12" id="KW-1185">Reference proteome</keyword>
<evidence type="ECO:0000259" key="10">
    <source>
        <dbReference type="SMART" id="SM00327"/>
    </source>
</evidence>
<dbReference type="GO" id="GO:0046872">
    <property type="term" value="F:metal ion binding"/>
    <property type="evidence" value="ECO:0007669"/>
    <property type="project" value="UniProtKB-KW"/>
</dbReference>
<dbReference type="GO" id="GO:0009986">
    <property type="term" value="C:cell surface"/>
    <property type="evidence" value="ECO:0007669"/>
    <property type="project" value="TreeGrafter"/>
</dbReference>
<dbReference type="Pfam" id="PF05586">
    <property type="entry name" value="Ant_C"/>
    <property type="match status" value="1"/>
</dbReference>
<dbReference type="InterPro" id="IPR036465">
    <property type="entry name" value="vWFA_dom_sf"/>
</dbReference>
<evidence type="ECO:0000256" key="7">
    <source>
        <dbReference type="ARBA" id="ARBA00022989"/>
    </source>
</evidence>
<evidence type="ECO:0000256" key="5">
    <source>
        <dbReference type="ARBA" id="ARBA00022723"/>
    </source>
</evidence>
<keyword evidence="3" id="KW-0597">Phosphoprotein</keyword>
<keyword evidence="4 9" id="KW-0812">Transmembrane</keyword>
<evidence type="ECO:0000256" key="3">
    <source>
        <dbReference type="ARBA" id="ARBA00022553"/>
    </source>
</evidence>
<gene>
    <name evidence="11" type="ORF">F7725_015367</name>
</gene>
<evidence type="ECO:0000256" key="2">
    <source>
        <dbReference type="ARBA" id="ARBA00008095"/>
    </source>
</evidence>
<dbReference type="InterPro" id="IPR008399">
    <property type="entry name" value="Anthrax_toxin_rcpt_C"/>
</dbReference>
<evidence type="ECO:0000313" key="11">
    <source>
        <dbReference type="EMBL" id="KAF3848870.1"/>
    </source>
</evidence>
<dbReference type="SUPFAM" id="SSF53300">
    <property type="entry name" value="vWA-like"/>
    <property type="match status" value="1"/>
</dbReference>
<comment type="subcellular location">
    <subcellularLocation>
        <location evidence="1">Membrane</location>
        <topology evidence="1">Single-pass type I membrane protein</topology>
    </subcellularLocation>
</comment>
<dbReference type="Pfam" id="PF00092">
    <property type="entry name" value="VWA"/>
    <property type="match status" value="1"/>
</dbReference>
<evidence type="ECO:0000256" key="9">
    <source>
        <dbReference type="SAM" id="Phobius"/>
    </source>
</evidence>
<feature type="transmembrane region" description="Helical" evidence="9">
    <location>
        <begin position="381"/>
        <end position="402"/>
    </location>
</feature>
<dbReference type="Pfam" id="PF05587">
    <property type="entry name" value="Anth_Ig"/>
    <property type="match status" value="1"/>
</dbReference>
<dbReference type="FunFam" id="3.40.50.410:FF:000024">
    <property type="entry name" value="Anthrax toxin receptor"/>
    <property type="match status" value="1"/>
</dbReference>
<keyword evidence="7 9" id="KW-1133">Transmembrane helix</keyword>
<dbReference type="PANTHER" id="PTHR16059">
    <property type="entry name" value="ANTHRAX TOXIN RECEPTOR"/>
    <property type="match status" value="1"/>
</dbReference>
<dbReference type="Proteomes" id="UP000518266">
    <property type="component" value="Unassembled WGS sequence"/>
</dbReference>
<dbReference type="EMBL" id="JAAKFY010000012">
    <property type="protein sequence ID" value="KAF3848870.1"/>
    <property type="molecule type" value="Genomic_DNA"/>
</dbReference>
<dbReference type="SMART" id="SM00327">
    <property type="entry name" value="VWA"/>
    <property type="match status" value="1"/>
</dbReference>
<keyword evidence="6" id="KW-0732">Signal</keyword>
<accession>A0A7J5YHK8</accession>
<dbReference type="GO" id="GO:0005886">
    <property type="term" value="C:plasma membrane"/>
    <property type="evidence" value="ECO:0007669"/>
    <property type="project" value="TreeGrafter"/>
</dbReference>
<evidence type="ECO:0000256" key="4">
    <source>
        <dbReference type="ARBA" id="ARBA00022692"/>
    </source>
</evidence>
<dbReference type="AlphaFoldDB" id="A0A7J5YHK8"/>
<dbReference type="InterPro" id="IPR002035">
    <property type="entry name" value="VWF_A"/>
</dbReference>
<comment type="similarity">
    <text evidence="2">Belongs to the ATR family.</text>
</comment>
<keyword evidence="5" id="KW-0479">Metal-binding</keyword>